<feature type="domain" description="2Fe-2S ferredoxin-type" evidence="1">
    <location>
        <begin position="5"/>
        <end position="80"/>
    </location>
</feature>
<dbReference type="SUPFAM" id="SSF54292">
    <property type="entry name" value="2Fe-2S ferredoxin-like"/>
    <property type="match status" value="1"/>
</dbReference>
<evidence type="ECO:0000313" key="2">
    <source>
        <dbReference type="EMBL" id="MPW26611.1"/>
    </source>
</evidence>
<dbReference type="Gene3D" id="3.30.420.480">
    <property type="entry name" value="Domain of unknown function (DUF4445)"/>
    <property type="match status" value="1"/>
</dbReference>
<sequence>MSDYINVNFPLLGKSIHIDENRKISDACELAGHPLNLVCGGKGKCNKCAVDISVYGELSTVLACQTQVSEGIDIMITEESEEAQILTTNISKNIKPNPSLYLLHLNNNLLNTPLCENDWDRIIQLTGIDLNEPSLEVLQSLSNNYHNPKGITLVISHNNVLDILPKDIDMPLYGLAYDIGSTSIVGYLYDLTNYTQVGISSKLNKQTSIAGDVVSRIEYTITNPNGLVRLQKLVIDTINEIAENICKENNIDKNNIYQASFCGNSTMQHLFLGLNPAHLGLAPFTSTTHRGVNTIASKLGININPRACVNFLPLLGGFVGADTTSVLLSLQNDDKDRLIIDLGTNGEIAVGRNYSYKVSSTACGPALEGAGLEFGMRGTKGAIERVNIHSGDLVYKVIGDVKPLGICGSGIIDIVSELLHYDIINKRGAIADPSTVTELKLAERIIINGNIKSFIIAYGNETESGKPILITQKDIRQVQLAKAAIFTGCLMLIEESNLKGEDLHEILIAGAFGNYIDINKAQYIGMIPYFKNIPVSSIGNAAATGCQMFLLSKDEEEECNKLAKSAIHVEIASNPNFTTGFMKNTYLNKLY</sequence>
<dbReference type="Pfam" id="PF17651">
    <property type="entry name" value="Raco_middle"/>
    <property type="match status" value="1"/>
</dbReference>
<dbReference type="EMBL" id="WHNX01000022">
    <property type="protein sequence ID" value="MPW26611.1"/>
    <property type="molecule type" value="Genomic_DNA"/>
</dbReference>
<dbReference type="InterPro" id="IPR041414">
    <property type="entry name" value="Raco-like_middle"/>
</dbReference>
<dbReference type="GO" id="GO:0051536">
    <property type="term" value="F:iron-sulfur cluster binding"/>
    <property type="evidence" value="ECO:0007669"/>
    <property type="project" value="InterPro"/>
</dbReference>
<keyword evidence="3" id="KW-1185">Reference proteome</keyword>
<dbReference type="Proteomes" id="UP000440004">
    <property type="component" value="Unassembled WGS sequence"/>
</dbReference>
<gene>
    <name evidence="2" type="ORF">GC105_12510</name>
</gene>
<protein>
    <submittedName>
        <fullName evidence="2">DUF4445 domain-containing protein</fullName>
    </submittedName>
</protein>
<reference evidence="2 3" key="1">
    <citation type="submission" date="2019-10" db="EMBL/GenBank/DDBJ databases">
        <title>Alkalibaculum tamaniensis sp.nov., a new alkaliphilic acetogen, isolated on methoxylated aromatics from a mud volcano.</title>
        <authorList>
            <person name="Khomyakova M.A."/>
            <person name="Merkel A.Y."/>
            <person name="Bonch-Osmolovskaya E.A."/>
            <person name="Slobodkin A.I."/>
        </authorList>
    </citation>
    <scope>NUCLEOTIDE SEQUENCE [LARGE SCALE GENOMIC DNA]</scope>
    <source>
        <strain evidence="2 3">M08DMB</strain>
    </source>
</reference>
<name>A0A6A7KBG5_9FIRM</name>
<dbReference type="AlphaFoldDB" id="A0A6A7KBG5"/>
<dbReference type="InterPro" id="IPR036010">
    <property type="entry name" value="2Fe-2S_ferredoxin-like_sf"/>
</dbReference>
<dbReference type="PANTHER" id="PTHR42895:SF2">
    <property type="entry name" value="IRON-SULFUR CLUSTER PROTEIN"/>
    <property type="match status" value="1"/>
</dbReference>
<proteinExistence type="predicted"/>
<dbReference type="CDD" id="cd00207">
    <property type="entry name" value="fer2"/>
    <property type="match status" value="1"/>
</dbReference>
<dbReference type="Gene3D" id="3.10.20.30">
    <property type="match status" value="1"/>
</dbReference>
<accession>A0A6A7KBG5</accession>
<comment type="caution">
    <text evidence="2">The sequence shown here is derived from an EMBL/GenBank/DDBJ whole genome shotgun (WGS) entry which is preliminary data.</text>
</comment>
<dbReference type="InterPro" id="IPR042259">
    <property type="entry name" value="Raco-like_middle_sf"/>
</dbReference>
<dbReference type="InterPro" id="IPR027980">
    <property type="entry name" value="RACo_C"/>
</dbReference>
<organism evidence="2 3">
    <name type="scientific">Alkalibaculum sporogenes</name>
    <dbReference type="NCBI Taxonomy" id="2655001"/>
    <lineage>
        <taxon>Bacteria</taxon>
        <taxon>Bacillati</taxon>
        <taxon>Bacillota</taxon>
        <taxon>Clostridia</taxon>
        <taxon>Eubacteriales</taxon>
        <taxon>Eubacteriaceae</taxon>
        <taxon>Alkalibaculum</taxon>
    </lineage>
</organism>
<evidence type="ECO:0000259" key="1">
    <source>
        <dbReference type="PROSITE" id="PS51085"/>
    </source>
</evidence>
<dbReference type="InterPro" id="IPR001041">
    <property type="entry name" value="2Fe-2S_ferredoxin-type"/>
</dbReference>
<dbReference type="InterPro" id="IPR012675">
    <property type="entry name" value="Beta-grasp_dom_sf"/>
</dbReference>
<evidence type="ECO:0000313" key="3">
    <source>
        <dbReference type="Proteomes" id="UP000440004"/>
    </source>
</evidence>
<dbReference type="PROSITE" id="PS51085">
    <property type="entry name" value="2FE2S_FER_2"/>
    <property type="match status" value="1"/>
</dbReference>
<dbReference type="InterPro" id="IPR052911">
    <property type="entry name" value="Corrinoid_activation_enz"/>
</dbReference>
<dbReference type="Pfam" id="PF14574">
    <property type="entry name" value="RACo_C_ter"/>
    <property type="match status" value="1"/>
</dbReference>
<dbReference type="RefSeq" id="WP_152805287.1">
    <property type="nucleotide sequence ID" value="NZ_WHNX01000022.1"/>
</dbReference>
<dbReference type="PANTHER" id="PTHR42895">
    <property type="entry name" value="IRON-SULFUR CLUSTER-BINDING PROTEIN-RELATED"/>
    <property type="match status" value="1"/>
</dbReference>